<dbReference type="GeneID" id="94290241"/>
<dbReference type="AlphaFoldDB" id="A0A836HZL9"/>
<feature type="compositionally biased region" description="Basic and acidic residues" evidence="1">
    <location>
        <begin position="381"/>
        <end position="401"/>
    </location>
</feature>
<dbReference type="OrthoDB" id="273734at2759"/>
<feature type="compositionally biased region" description="Low complexity" evidence="1">
    <location>
        <begin position="541"/>
        <end position="552"/>
    </location>
</feature>
<feature type="region of interest" description="Disordered" evidence="1">
    <location>
        <begin position="537"/>
        <end position="572"/>
    </location>
</feature>
<dbReference type="EMBL" id="JAFJZO010000026">
    <property type="protein sequence ID" value="KAG5501901.1"/>
    <property type="molecule type" value="Genomic_DNA"/>
</dbReference>
<feature type="compositionally biased region" description="Basic and acidic residues" evidence="1">
    <location>
        <begin position="128"/>
        <end position="137"/>
    </location>
</feature>
<feature type="region of interest" description="Disordered" evidence="1">
    <location>
        <begin position="61"/>
        <end position="190"/>
    </location>
</feature>
<dbReference type="KEGG" id="phet:94290241"/>
<name>A0A836HZL9_9TRYP</name>
<feature type="region of interest" description="Disordered" evidence="1">
    <location>
        <begin position="367"/>
        <end position="421"/>
    </location>
</feature>
<protein>
    <submittedName>
        <fullName evidence="2">Uncharacterized protein</fullName>
    </submittedName>
</protein>
<comment type="caution">
    <text evidence="2">The sequence shown here is derived from an EMBL/GenBank/DDBJ whole genome shotgun (WGS) entry which is preliminary data.</text>
</comment>
<evidence type="ECO:0000313" key="3">
    <source>
        <dbReference type="Proteomes" id="UP000674318"/>
    </source>
</evidence>
<dbReference type="Proteomes" id="UP000674318">
    <property type="component" value="Unassembled WGS sequence"/>
</dbReference>
<evidence type="ECO:0000256" key="1">
    <source>
        <dbReference type="SAM" id="MobiDB-lite"/>
    </source>
</evidence>
<accession>A0A836HZL9</accession>
<reference evidence="2 3" key="1">
    <citation type="submission" date="2021-02" db="EMBL/GenBank/DDBJ databases">
        <title>Porcisia hertigi Genome sequencing and assembly.</title>
        <authorList>
            <person name="Almutairi H."/>
            <person name="Gatherer D."/>
        </authorList>
    </citation>
    <scope>NUCLEOTIDE SEQUENCE [LARGE SCALE GENOMIC DNA]</scope>
    <source>
        <strain evidence="2 3">C119</strain>
    </source>
</reference>
<feature type="compositionally biased region" description="Polar residues" evidence="1">
    <location>
        <begin position="81"/>
        <end position="124"/>
    </location>
</feature>
<organism evidence="2 3">
    <name type="scientific">Porcisia hertigi</name>
    <dbReference type="NCBI Taxonomy" id="2761500"/>
    <lineage>
        <taxon>Eukaryota</taxon>
        <taxon>Discoba</taxon>
        <taxon>Euglenozoa</taxon>
        <taxon>Kinetoplastea</taxon>
        <taxon>Metakinetoplastina</taxon>
        <taxon>Trypanosomatida</taxon>
        <taxon>Trypanosomatidae</taxon>
        <taxon>Leishmaniinae</taxon>
        <taxon>Porcisia</taxon>
    </lineage>
</organism>
<proteinExistence type="predicted"/>
<sequence length="811" mass="87187">MGSGCSSGEDAKHHRENHKNRINPTESYDKWQQKMLLDISADPLAVIRDFPRMTVFVHTDTRRSSLPEADNTVGDGAGAVSSLNPQRQESLRQTSGTNPLTLGTSNQSPSRRVTNVEKSTTGATNMDRASRKPDSHKNRGKKKSTCSPLPSHTLIDSNSVSSGTWVSPTVSPLLPPRPPPNSAVRGGTGACCSSTRELNRNSDAFAARMQRVRGAVLLLSELCNERTTFGVAFENAWDRLVTHGSAGIRANSADNDAAGDSATGPTQDGPVPPSFKKGRNQPIALDVHQVLLNACVESGMLMYSEEVPSAPTFASSVHGAAHSRSGTSAPAPLPLHIAIPPCLAKGTPWPDSTTSRPKLVPAKTATILGAGGTTEQNGDAARCDESRTPDSDSVHHHDTREYGVSATSSDHAPPVRAESNTVLSTCSPATTYSTTPTRYTVRSATFHLMQFTTQGVVFFPVQRLKHVLWMPWASHMQDVAWTIHFSIKEATQADLIARKQHQLDTLYNTSTSQLSPNVDSAAVVAAATAVAAAAGVDGRRGSPSAAPAPTVGTAGGDADGWRSPAIAGSEASKNVTRKTHGLLCSDAQCKGKVIVIQHVQTGRHYVEDGKRKTTPRYELDWACSIRVDQDTLLKMFAPYLENAVSAQDARAPPLSGRLSPLHSQSAFGSEVVTRAPPSLSHPPHHHHHHGNGKEYQAAVDAESPSSDATLDNGVETALPRKSVVPPAVALPLSPPNADVGMRTAHQQQLHHREVIHASVEVISARLEKPPRTLCTISSTWRKRKEELDYVLQQQYNVRLEQVDELPEKMLY</sequence>
<keyword evidence="3" id="KW-1185">Reference proteome</keyword>
<feature type="region of interest" description="Disordered" evidence="1">
    <location>
        <begin position="1"/>
        <end position="26"/>
    </location>
</feature>
<feature type="compositionally biased region" description="Low complexity" evidence="1">
    <location>
        <begin position="251"/>
        <end position="262"/>
    </location>
</feature>
<gene>
    <name evidence="2" type="ORF">JKF63_04171</name>
</gene>
<feature type="compositionally biased region" description="Polar residues" evidence="1">
    <location>
        <begin position="145"/>
        <end position="165"/>
    </location>
</feature>
<feature type="region of interest" description="Disordered" evidence="1">
    <location>
        <begin position="251"/>
        <end position="274"/>
    </location>
</feature>
<evidence type="ECO:0000313" key="2">
    <source>
        <dbReference type="EMBL" id="KAG5501901.1"/>
    </source>
</evidence>
<feature type="region of interest" description="Disordered" evidence="1">
    <location>
        <begin position="651"/>
        <end position="712"/>
    </location>
</feature>
<dbReference type="RefSeq" id="XP_067756348.1">
    <property type="nucleotide sequence ID" value="XM_067900164.1"/>
</dbReference>